<evidence type="ECO:0000313" key="9">
    <source>
        <dbReference type="Proteomes" id="UP000315522"/>
    </source>
</evidence>
<keyword evidence="4" id="KW-0735">Signal-anchor</keyword>
<evidence type="ECO:0000256" key="4">
    <source>
        <dbReference type="ARBA" id="ARBA00022968"/>
    </source>
</evidence>
<dbReference type="GO" id="GO:0016020">
    <property type="term" value="C:membrane"/>
    <property type="evidence" value="ECO:0007669"/>
    <property type="project" value="UniProtKB-SubCell"/>
</dbReference>
<proteinExistence type="inferred from homology"/>
<dbReference type="InterPro" id="IPR026050">
    <property type="entry name" value="C1GALT1/C1GALT1_chp1"/>
</dbReference>
<name>A0A559MM45_9HELO</name>
<dbReference type="EMBL" id="QGML01000049">
    <property type="protein sequence ID" value="TVY94036.1"/>
    <property type="molecule type" value="Genomic_DNA"/>
</dbReference>
<comment type="similarity">
    <text evidence="2">Belongs to the glycosyltransferase 31 family. Beta3-Gal-T subfamily.</text>
</comment>
<accession>A0A559MM45</accession>
<comment type="subcellular location">
    <subcellularLocation>
        <location evidence="1">Membrane</location>
        <topology evidence="1">Single-pass type II membrane protein</topology>
    </subcellularLocation>
</comment>
<evidence type="ECO:0000256" key="2">
    <source>
        <dbReference type="ARBA" id="ARBA00006462"/>
    </source>
</evidence>
<evidence type="ECO:0000256" key="6">
    <source>
        <dbReference type="ARBA" id="ARBA00023136"/>
    </source>
</evidence>
<keyword evidence="9" id="KW-1185">Reference proteome</keyword>
<gene>
    <name evidence="8" type="ORF">LAWI1_G002559</name>
</gene>
<feature type="transmembrane region" description="Helical" evidence="7">
    <location>
        <begin position="12"/>
        <end position="30"/>
    </location>
</feature>
<dbReference type="AlphaFoldDB" id="A0A559MM45"/>
<reference evidence="8 9" key="1">
    <citation type="submission" date="2018-05" db="EMBL/GenBank/DDBJ databases">
        <title>Genome sequencing and assembly of the regulated plant pathogen Lachnellula willkommii and related sister species for the development of diagnostic species identification markers.</title>
        <authorList>
            <person name="Giroux E."/>
            <person name="Bilodeau G."/>
        </authorList>
    </citation>
    <scope>NUCLEOTIDE SEQUENCE [LARGE SCALE GENOMIC DNA]</scope>
    <source>
        <strain evidence="8 9">CBS 172.35</strain>
    </source>
</reference>
<dbReference type="Gene3D" id="3.90.550.50">
    <property type="match status" value="1"/>
</dbReference>
<organism evidence="8 9">
    <name type="scientific">Lachnellula willkommii</name>
    <dbReference type="NCBI Taxonomy" id="215461"/>
    <lineage>
        <taxon>Eukaryota</taxon>
        <taxon>Fungi</taxon>
        <taxon>Dikarya</taxon>
        <taxon>Ascomycota</taxon>
        <taxon>Pezizomycotina</taxon>
        <taxon>Leotiomycetes</taxon>
        <taxon>Helotiales</taxon>
        <taxon>Lachnaceae</taxon>
        <taxon>Lachnellula</taxon>
    </lineage>
</organism>
<dbReference type="PANTHER" id="PTHR23033">
    <property type="entry name" value="BETA1,3-GALACTOSYLTRANSFERASE"/>
    <property type="match status" value="1"/>
</dbReference>
<evidence type="ECO:0008006" key="10">
    <source>
        <dbReference type="Google" id="ProtNLM"/>
    </source>
</evidence>
<keyword evidence="6 7" id="KW-0472">Membrane</keyword>
<keyword evidence="3 7" id="KW-0812">Transmembrane</keyword>
<evidence type="ECO:0000256" key="1">
    <source>
        <dbReference type="ARBA" id="ARBA00004606"/>
    </source>
</evidence>
<evidence type="ECO:0000256" key="5">
    <source>
        <dbReference type="ARBA" id="ARBA00022989"/>
    </source>
</evidence>
<sequence length="449" mass="50305">MIRWSPRSYVAGFRASVLAVLIVLAYFFLFSPRHDTKLLTSTSSTPIATSESCPGALSAENVVVSIKTGASEAAQKVPALMQSSLRCAKNTFIFSDLEQDIGEYHVYDALDTVPASMVNSNADFEFYRKQRELWQTKQNIDTLKDAKTPKDPEGKPAAWTLDKYKFIHVLEKTWALKPNMDWYLLIDADTYIVWSNMLLWLESLDPNKKSYFGSEVSIGGVRFAHGGSGIVLSKGLMQELLVTHNDTATRWDAQTAERCCGDLVLSMALGEYGIELQDAWPPMSGERPSTVPFGPATPEYWCRPALSFHHLTPIDMKEFAQFEKSRLDKQGPWTHADLFNDFVTGSLLDSRENWDNVASDPGEFGKTGGVQSDATSFEHCAQACEANKDCFQYSHHGNTCHIGMSVRLGYEKEVDQEGTWRSGWNKTRLADWASKQPTCKTIAFPKQNN</sequence>
<evidence type="ECO:0000256" key="7">
    <source>
        <dbReference type="SAM" id="Phobius"/>
    </source>
</evidence>
<evidence type="ECO:0000256" key="3">
    <source>
        <dbReference type="ARBA" id="ARBA00022692"/>
    </source>
</evidence>
<comment type="caution">
    <text evidence="8">The sequence shown here is derived from an EMBL/GenBank/DDBJ whole genome shotgun (WGS) entry which is preliminary data.</text>
</comment>
<keyword evidence="5 7" id="KW-1133">Transmembrane helix</keyword>
<protein>
    <recommendedName>
        <fullName evidence="10">Glycosyltransferase family 31 protein</fullName>
    </recommendedName>
</protein>
<dbReference type="Proteomes" id="UP000315522">
    <property type="component" value="Unassembled WGS sequence"/>
</dbReference>
<evidence type="ECO:0000313" key="8">
    <source>
        <dbReference type="EMBL" id="TVY94036.1"/>
    </source>
</evidence>
<dbReference type="PANTHER" id="PTHR23033:SF40">
    <property type="entry name" value="APPLE DOMAIN-CONTAINING PROTEIN"/>
    <property type="match status" value="1"/>
</dbReference>